<evidence type="ECO:0000313" key="8">
    <source>
        <dbReference type="EMBL" id="EAY20088.1"/>
    </source>
</evidence>
<dbReference type="KEGG" id="tva:5465622"/>
<dbReference type="EMBL" id="DS113201">
    <property type="protein sequence ID" value="EAY20088.1"/>
    <property type="molecule type" value="Genomic_DNA"/>
</dbReference>
<feature type="domain" description="Origin recognition complex subunit 4 C-terminal" evidence="7">
    <location>
        <begin position="204"/>
        <end position="356"/>
    </location>
</feature>
<organism evidence="8 9">
    <name type="scientific">Trichomonas vaginalis (strain ATCC PRA-98 / G3)</name>
    <dbReference type="NCBI Taxonomy" id="412133"/>
    <lineage>
        <taxon>Eukaryota</taxon>
        <taxon>Metamonada</taxon>
        <taxon>Parabasalia</taxon>
        <taxon>Trichomonadida</taxon>
        <taxon>Trichomonadidae</taxon>
        <taxon>Trichomonas</taxon>
    </lineage>
</organism>
<evidence type="ECO:0000256" key="1">
    <source>
        <dbReference type="ARBA" id="ARBA00004123"/>
    </source>
</evidence>
<reference evidence="8" key="1">
    <citation type="submission" date="2006-10" db="EMBL/GenBank/DDBJ databases">
        <authorList>
            <person name="Amadeo P."/>
            <person name="Zhao Q."/>
            <person name="Wortman J."/>
            <person name="Fraser-Liggett C."/>
            <person name="Carlton J."/>
        </authorList>
    </citation>
    <scope>NUCLEOTIDE SEQUENCE</scope>
    <source>
        <strain evidence="8">G3</strain>
    </source>
</reference>
<dbReference type="OrthoDB" id="343623at2759"/>
<evidence type="ECO:0000259" key="6">
    <source>
        <dbReference type="Pfam" id="PF00004"/>
    </source>
</evidence>
<evidence type="ECO:0000256" key="5">
    <source>
        <dbReference type="ARBA" id="ARBA00023242"/>
    </source>
</evidence>
<feature type="domain" description="ATPase AAA-type core" evidence="6">
    <location>
        <begin position="50"/>
        <end position="160"/>
    </location>
</feature>
<keyword evidence="9" id="KW-1185">Reference proteome</keyword>
<accession>A2DHP0</accession>
<dbReference type="Pfam" id="PF00004">
    <property type="entry name" value="AAA"/>
    <property type="match status" value="1"/>
</dbReference>
<dbReference type="PANTHER" id="PTHR12087:SF0">
    <property type="entry name" value="ORIGIN RECOGNITION COMPLEX SUBUNIT 4"/>
    <property type="match status" value="1"/>
</dbReference>
<keyword evidence="5" id="KW-0539">Nucleus</keyword>
<proteinExistence type="inferred from homology"/>
<dbReference type="Gene3D" id="3.40.50.300">
    <property type="entry name" value="P-loop containing nucleotide triphosphate hydrolases"/>
    <property type="match status" value="1"/>
</dbReference>
<name>A2DHP0_TRIV3</name>
<dbReference type="VEuPathDB" id="TrichDB:TVAG_365960"/>
<dbReference type="VEuPathDB" id="TrichDB:TVAGG3_0302960"/>
<dbReference type="STRING" id="5722.A2DHP0"/>
<comment type="subcellular location">
    <subcellularLocation>
        <location evidence="1">Nucleus</location>
    </subcellularLocation>
</comment>
<dbReference type="InterPro" id="IPR027417">
    <property type="entry name" value="P-loop_NTPase"/>
</dbReference>
<reference evidence="8" key="2">
    <citation type="journal article" date="2007" name="Science">
        <title>Draft genome sequence of the sexually transmitted pathogen Trichomonas vaginalis.</title>
        <authorList>
            <person name="Carlton J.M."/>
            <person name="Hirt R.P."/>
            <person name="Silva J.C."/>
            <person name="Delcher A.L."/>
            <person name="Schatz M."/>
            <person name="Zhao Q."/>
            <person name="Wortman J.R."/>
            <person name="Bidwell S.L."/>
            <person name="Alsmark U.C.M."/>
            <person name="Besteiro S."/>
            <person name="Sicheritz-Ponten T."/>
            <person name="Noel C.J."/>
            <person name="Dacks J.B."/>
            <person name="Foster P.G."/>
            <person name="Simillion C."/>
            <person name="Van de Peer Y."/>
            <person name="Miranda-Saavedra D."/>
            <person name="Barton G.J."/>
            <person name="Westrop G.D."/>
            <person name="Mueller S."/>
            <person name="Dessi D."/>
            <person name="Fiori P.L."/>
            <person name="Ren Q."/>
            <person name="Paulsen I."/>
            <person name="Zhang H."/>
            <person name="Bastida-Corcuera F.D."/>
            <person name="Simoes-Barbosa A."/>
            <person name="Brown M.T."/>
            <person name="Hayes R.D."/>
            <person name="Mukherjee M."/>
            <person name="Okumura C.Y."/>
            <person name="Schneider R."/>
            <person name="Smith A.J."/>
            <person name="Vanacova S."/>
            <person name="Villalvazo M."/>
            <person name="Haas B.J."/>
            <person name="Pertea M."/>
            <person name="Feldblyum T.V."/>
            <person name="Utterback T.R."/>
            <person name="Shu C.L."/>
            <person name="Osoegawa K."/>
            <person name="de Jong P.J."/>
            <person name="Hrdy I."/>
            <person name="Horvathova L."/>
            <person name="Zubacova Z."/>
            <person name="Dolezal P."/>
            <person name="Malik S.B."/>
            <person name="Logsdon J.M. Jr."/>
            <person name="Henze K."/>
            <person name="Gupta A."/>
            <person name="Wang C.C."/>
            <person name="Dunne R.L."/>
            <person name="Upcroft J.A."/>
            <person name="Upcroft P."/>
            <person name="White O."/>
            <person name="Salzberg S.L."/>
            <person name="Tang P."/>
            <person name="Chiu C.-H."/>
            <person name="Lee Y.-S."/>
            <person name="Embley T.M."/>
            <person name="Coombs G.H."/>
            <person name="Mottram J.C."/>
            <person name="Tachezy J."/>
            <person name="Fraser-Liggett C.M."/>
            <person name="Johnson P.J."/>
        </authorList>
    </citation>
    <scope>NUCLEOTIDE SEQUENCE [LARGE SCALE GENOMIC DNA]</scope>
    <source>
        <strain evidence="8">G3</strain>
    </source>
</reference>
<protein>
    <submittedName>
        <fullName evidence="8">Uncharacterized protein</fullName>
    </submittedName>
</protein>
<dbReference type="GO" id="GO:0003688">
    <property type="term" value="F:DNA replication origin binding"/>
    <property type="evidence" value="ECO:0000318"/>
    <property type="project" value="GO_Central"/>
</dbReference>
<evidence type="ECO:0000256" key="3">
    <source>
        <dbReference type="ARBA" id="ARBA00022705"/>
    </source>
</evidence>
<dbReference type="GO" id="GO:0006270">
    <property type="term" value="P:DNA replication initiation"/>
    <property type="evidence" value="ECO:0000318"/>
    <property type="project" value="GO_Central"/>
</dbReference>
<dbReference type="SUPFAM" id="SSF52540">
    <property type="entry name" value="P-loop containing nucleoside triphosphate hydrolases"/>
    <property type="match status" value="1"/>
</dbReference>
<dbReference type="GO" id="GO:0005664">
    <property type="term" value="C:nuclear origin of replication recognition complex"/>
    <property type="evidence" value="ECO:0000318"/>
    <property type="project" value="GO_Central"/>
</dbReference>
<dbReference type="InterPro" id="IPR003959">
    <property type="entry name" value="ATPase_AAA_core"/>
</dbReference>
<dbReference type="RefSeq" id="XP_001581074.1">
    <property type="nucleotide sequence ID" value="XM_001581024.1"/>
</dbReference>
<gene>
    <name evidence="8" type="ORF">TVAG_365960</name>
</gene>
<dbReference type="InterPro" id="IPR016527">
    <property type="entry name" value="ORC4"/>
</dbReference>
<evidence type="ECO:0000259" key="7">
    <source>
        <dbReference type="Pfam" id="PF14629"/>
    </source>
</evidence>
<dbReference type="AlphaFoldDB" id="A2DHP0"/>
<dbReference type="InParanoid" id="A2DHP0"/>
<evidence type="ECO:0000256" key="4">
    <source>
        <dbReference type="ARBA" id="ARBA00023125"/>
    </source>
</evidence>
<dbReference type="PANTHER" id="PTHR12087">
    <property type="entry name" value="ORIGIN RECOGNITION COMPLEX SUBUNIT 4"/>
    <property type="match status" value="1"/>
</dbReference>
<keyword evidence="4" id="KW-0238">DNA-binding</keyword>
<keyword evidence="3" id="KW-0235">DNA replication</keyword>
<dbReference type="InterPro" id="IPR032705">
    <property type="entry name" value="ORC4_C"/>
</dbReference>
<dbReference type="eggNOG" id="KOG2228">
    <property type="taxonomic scope" value="Eukaryota"/>
</dbReference>
<dbReference type="GO" id="GO:0005524">
    <property type="term" value="F:ATP binding"/>
    <property type="evidence" value="ECO:0007669"/>
    <property type="project" value="InterPro"/>
</dbReference>
<dbReference type="Pfam" id="PF14629">
    <property type="entry name" value="ORC4_C"/>
    <property type="match status" value="1"/>
</dbReference>
<comment type="similarity">
    <text evidence="2">Belongs to the ORC4 family.</text>
</comment>
<evidence type="ECO:0000313" key="9">
    <source>
        <dbReference type="Proteomes" id="UP000001542"/>
    </source>
</evidence>
<dbReference type="GO" id="GO:0016887">
    <property type="term" value="F:ATP hydrolysis activity"/>
    <property type="evidence" value="ECO:0007669"/>
    <property type="project" value="InterPro"/>
</dbReference>
<evidence type="ECO:0000256" key="2">
    <source>
        <dbReference type="ARBA" id="ARBA00005334"/>
    </source>
</evidence>
<dbReference type="SMR" id="A2DHP0"/>
<dbReference type="Proteomes" id="UP000001542">
    <property type="component" value="Unassembled WGS sequence"/>
</dbReference>
<sequence>MSAPNLEIGQKKVLIENLKNGSELEGMRPIIDEIKKKLTTFVNNCDSTSIFLSGPSGSGKSFCVNQAMKEALPENMWRVVIDCRIFDTDKAACKEFLRQTNSTATASILDVLREKGSGVIVFDHFDSLKIIKRQFFLYTIFDSIHANTISICSIINTSSVEPLSNLEKRVRSRLTPQYIDVPAPTFDSTKEFLTKTLVFDGPKTSNEKSWNKYVKSFFDSDNLDQLKHLFSISPTLHTALVYGQKFVLSDDHKTLEKKFMDNLSIERFLGNLSQTELIILFMAAYMVEVKEIPEYSVDTIRHELHELYRTHNFLYRIHKDNANLAWDKLKSLGFIVPTTKDSTRYTFTLFAEDLKSSISLIPTDYQVWIKNWLTV</sequence>